<keyword evidence="2 11" id="KW-0698">rRNA processing</keyword>
<feature type="active site" evidence="13">
    <location>
        <position position="431"/>
    </location>
</feature>
<evidence type="ECO:0000313" key="15">
    <source>
        <dbReference type="EMBL" id="MDQ9073736.1"/>
    </source>
</evidence>
<dbReference type="PANTHER" id="PTHR11061:SF49">
    <property type="entry name" value="23S RRNA (URACIL(1939)-C(5))-METHYLTRANSFERASE RLMD"/>
    <property type="match status" value="1"/>
</dbReference>
<feature type="binding site" evidence="11 12">
    <location>
        <position position="304"/>
    </location>
    <ligand>
        <name>S-adenosyl-L-methionine</name>
        <dbReference type="ChEBI" id="CHEBI:59789"/>
    </ligand>
</feature>
<comment type="caution">
    <text evidence="15">The sequence shown here is derived from an EMBL/GenBank/DDBJ whole genome shotgun (WGS) entry which is preliminary data.</text>
</comment>
<evidence type="ECO:0000256" key="1">
    <source>
        <dbReference type="ARBA" id="ARBA00022485"/>
    </source>
</evidence>
<feature type="active site" description="Nucleophile" evidence="11 12">
    <location>
        <position position="431"/>
    </location>
</feature>
<comment type="similarity">
    <text evidence="11">Belongs to the class I-like SAM-binding methyltransferase superfamily. RNA M5U methyltransferase family. RlmD subfamily.</text>
</comment>
<evidence type="ECO:0000256" key="6">
    <source>
        <dbReference type="ARBA" id="ARBA00022723"/>
    </source>
</evidence>
<protein>
    <recommendedName>
        <fullName evidence="11">23S rRNA (uracil(1939)-C(5))-methyltransferase RlmD</fullName>
        <ecNumber evidence="11">2.1.1.190</ecNumber>
    </recommendedName>
    <alternativeName>
        <fullName evidence="11">23S rRNA(m5U1939)-methyltransferase</fullName>
    </alternativeName>
</protein>
<dbReference type="CDD" id="cd02440">
    <property type="entry name" value="AdoMet_MTases"/>
    <property type="match status" value="1"/>
</dbReference>
<evidence type="ECO:0000256" key="8">
    <source>
        <dbReference type="ARBA" id="ARBA00023014"/>
    </source>
</evidence>
<dbReference type="InterPro" id="IPR010280">
    <property type="entry name" value="U5_MeTrfase_fam"/>
</dbReference>
<name>A0AAW8JLR3_9GAMM</name>
<dbReference type="Gene3D" id="2.40.50.1070">
    <property type="match status" value="1"/>
</dbReference>
<evidence type="ECO:0000259" key="14">
    <source>
        <dbReference type="PROSITE" id="PS50926"/>
    </source>
</evidence>
<keyword evidence="7 11" id="KW-0408">Iron</keyword>
<dbReference type="InterPro" id="IPR012340">
    <property type="entry name" value="NA-bd_OB-fold"/>
</dbReference>
<keyword evidence="1 11" id="KW-0004">4Fe-4S</keyword>
<evidence type="ECO:0000256" key="5">
    <source>
        <dbReference type="ARBA" id="ARBA00022691"/>
    </source>
</evidence>
<dbReference type="GO" id="GO:0051539">
    <property type="term" value="F:4 iron, 4 sulfur cluster binding"/>
    <property type="evidence" value="ECO:0007669"/>
    <property type="project" value="UniProtKB-KW"/>
</dbReference>
<feature type="binding site" evidence="11">
    <location>
        <position position="384"/>
    </location>
    <ligand>
        <name>S-adenosyl-L-methionine</name>
        <dbReference type="ChEBI" id="CHEBI:59789"/>
    </ligand>
</feature>
<dbReference type="Gene3D" id="3.40.50.150">
    <property type="entry name" value="Vaccinia Virus protein VP39"/>
    <property type="match status" value="1"/>
</dbReference>
<dbReference type="EC" id="2.1.1.190" evidence="11"/>
<evidence type="ECO:0000256" key="3">
    <source>
        <dbReference type="ARBA" id="ARBA00022603"/>
    </source>
</evidence>
<feature type="domain" description="TRAM" evidence="14">
    <location>
        <begin position="6"/>
        <end position="92"/>
    </location>
</feature>
<evidence type="ECO:0000256" key="13">
    <source>
        <dbReference type="PROSITE-ProRule" id="PRU10015"/>
    </source>
</evidence>
<proteinExistence type="inferred from homology"/>
<dbReference type="SUPFAM" id="SSF53335">
    <property type="entry name" value="S-adenosyl-L-methionine-dependent methyltransferases"/>
    <property type="match status" value="1"/>
</dbReference>
<dbReference type="InterPro" id="IPR001566">
    <property type="entry name" value="23S_rRNA_MeTrfase_RlmD"/>
</dbReference>
<feature type="binding site" evidence="11">
    <location>
        <position position="338"/>
    </location>
    <ligand>
        <name>S-adenosyl-L-methionine</name>
        <dbReference type="ChEBI" id="CHEBI:59789"/>
    </ligand>
</feature>
<keyword evidence="5 11" id="KW-0949">S-adenosyl-L-methionine</keyword>
<keyword evidence="4 11" id="KW-0808">Transferase</keyword>
<feature type="binding site" evidence="11 12">
    <location>
        <position position="405"/>
    </location>
    <ligand>
        <name>S-adenosyl-L-methionine</name>
        <dbReference type="ChEBI" id="CHEBI:59789"/>
    </ligand>
</feature>
<comment type="catalytic activity">
    <reaction evidence="9 11">
        <text>uridine(1939) in 23S rRNA + S-adenosyl-L-methionine = 5-methyluridine(1939) in 23S rRNA + S-adenosyl-L-homocysteine + H(+)</text>
        <dbReference type="Rhea" id="RHEA:42908"/>
        <dbReference type="Rhea" id="RHEA-COMP:10278"/>
        <dbReference type="Rhea" id="RHEA-COMP:10279"/>
        <dbReference type="ChEBI" id="CHEBI:15378"/>
        <dbReference type="ChEBI" id="CHEBI:57856"/>
        <dbReference type="ChEBI" id="CHEBI:59789"/>
        <dbReference type="ChEBI" id="CHEBI:65315"/>
        <dbReference type="ChEBI" id="CHEBI:74447"/>
        <dbReference type="EC" id="2.1.1.190"/>
    </reaction>
</comment>
<dbReference type="NCBIfam" id="NF009639">
    <property type="entry name" value="PRK13168.1"/>
    <property type="match status" value="1"/>
</dbReference>
<dbReference type="PROSITE" id="PS01230">
    <property type="entry name" value="TRMA_1"/>
    <property type="match status" value="1"/>
</dbReference>
<feature type="binding site" evidence="11">
    <location>
        <position position="194"/>
    </location>
    <ligand>
        <name>[4Fe-4S] cluster</name>
        <dbReference type="ChEBI" id="CHEBI:49883"/>
    </ligand>
</feature>
<dbReference type="RefSeq" id="WP_308957517.1">
    <property type="nucleotide sequence ID" value="NZ_JAVICY010000062.1"/>
</dbReference>
<dbReference type="GO" id="GO:0070041">
    <property type="term" value="F:rRNA (uridine-C5-)-methyltransferase activity"/>
    <property type="evidence" value="ECO:0007669"/>
    <property type="project" value="UniProtKB-UniRule"/>
</dbReference>
<evidence type="ECO:0000256" key="11">
    <source>
        <dbReference type="HAMAP-Rule" id="MF_01010"/>
    </source>
</evidence>
<dbReference type="PROSITE" id="PS51687">
    <property type="entry name" value="SAM_MT_RNA_M5U"/>
    <property type="match status" value="1"/>
</dbReference>
<evidence type="ECO:0000256" key="10">
    <source>
        <dbReference type="ARBA" id="ARBA00059995"/>
    </source>
</evidence>
<evidence type="ECO:0000256" key="2">
    <source>
        <dbReference type="ARBA" id="ARBA00022552"/>
    </source>
</evidence>
<dbReference type="NCBIfam" id="TIGR00479">
    <property type="entry name" value="rumA"/>
    <property type="match status" value="1"/>
</dbReference>
<dbReference type="Pfam" id="PF01938">
    <property type="entry name" value="TRAM"/>
    <property type="match status" value="1"/>
</dbReference>
<evidence type="ECO:0000313" key="16">
    <source>
        <dbReference type="Proteomes" id="UP001243195"/>
    </source>
</evidence>
<dbReference type="GO" id="GO:0005506">
    <property type="term" value="F:iron ion binding"/>
    <property type="evidence" value="ECO:0007669"/>
    <property type="project" value="UniProtKB-UniRule"/>
</dbReference>
<feature type="binding site" evidence="11 12">
    <location>
        <position position="333"/>
    </location>
    <ligand>
        <name>S-adenosyl-L-methionine</name>
        <dbReference type="ChEBI" id="CHEBI:59789"/>
    </ligand>
</feature>
<dbReference type="HAMAP" id="MF_01010">
    <property type="entry name" value="23SrRNA_methyltr_RlmD"/>
    <property type="match status" value="1"/>
</dbReference>
<feature type="binding site" evidence="11">
    <location>
        <position position="112"/>
    </location>
    <ligand>
        <name>[4Fe-4S] cluster</name>
        <dbReference type="ChEBI" id="CHEBI:49883"/>
    </ligand>
</feature>
<feature type="binding site" evidence="11">
    <location>
        <position position="106"/>
    </location>
    <ligand>
        <name>[4Fe-4S] cluster</name>
        <dbReference type="ChEBI" id="CHEBI:49883"/>
    </ligand>
</feature>
<evidence type="ECO:0000256" key="7">
    <source>
        <dbReference type="ARBA" id="ARBA00023004"/>
    </source>
</evidence>
<dbReference type="SUPFAM" id="SSF50249">
    <property type="entry name" value="Nucleic acid-binding proteins"/>
    <property type="match status" value="1"/>
</dbReference>
<dbReference type="PROSITE" id="PS50926">
    <property type="entry name" value="TRAM"/>
    <property type="match status" value="1"/>
</dbReference>
<evidence type="ECO:0000256" key="4">
    <source>
        <dbReference type="ARBA" id="ARBA00022679"/>
    </source>
</evidence>
<dbReference type="InterPro" id="IPR030390">
    <property type="entry name" value="MeTrfase_TrmA_AS"/>
</dbReference>
<sequence>MKQRSKPRPSQLPIYTFKVESLSHEGRGIAHYTSDVISPDLFNVNLSDQAESIHPAEKYGKKVFIRYALPGEVVQAKITHQAKKLEEADAIQLLSAPSPHRVTPICPHFGTCGGCNMQHIDPDEQIRLKHNVLQSHLEHFAGLKPESWLAPLRSDRVDYRHKARIGVRYLPQKQKLIMGFREANSNHLAAIQTCKVLDHELDQSLPELQQLIESLKGKSDIGHIELAKGDQDVALVVRLTDKLNQSDVNQLTQFALKKEWQLYLQNPHSHALKRVDGAQSEMRLHYTLPDFAIEFAFHPQDFTQVNPTVNPKMVRLACDLLELKKGEKVLDLFCGLGNFSLPLAKCVGDTGKVVAVEGSAEMVKRGTENALKNGINHVKFYSQDLTKDFSQYSWANQGFDALLIDPPRAGAEEIMHYVPNFGAKRIVYVSCNPATLARDAKILAAHGYDLKKAGVMDMFTHTGHVESIALFEKNLEINDQQ</sequence>
<feature type="binding site" evidence="11 12">
    <location>
        <position position="357"/>
    </location>
    <ligand>
        <name>S-adenosyl-L-methionine</name>
        <dbReference type="ChEBI" id="CHEBI:59789"/>
    </ligand>
</feature>
<dbReference type="InterPro" id="IPR002792">
    <property type="entry name" value="TRAM_dom"/>
</dbReference>
<keyword evidence="6 11" id="KW-0479">Metal-binding</keyword>
<dbReference type="PANTHER" id="PTHR11061">
    <property type="entry name" value="RNA M5U METHYLTRANSFERASE"/>
    <property type="match status" value="1"/>
</dbReference>
<dbReference type="InterPro" id="IPR029063">
    <property type="entry name" value="SAM-dependent_MTases_sf"/>
</dbReference>
<dbReference type="Pfam" id="PF05958">
    <property type="entry name" value="tRNA_U5-meth_tr"/>
    <property type="match status" value="1"/>
</dbReference>
<evidence type="ECO:0000256" key="9">
    <source>
        <dbReference type="ARBA" id="ARBA00052756"/>
    </source>
</evidence>
<accession>A0AAW8JLR3</accession>
<dbReference type="Gene3D" id="2.40.50.140">
    <property type="entry name" value="Nucleic acid-binding proteins"/>
    <property type="match status" value="1"/>
</dbReference>
<dbReference type="FunFam" id="3.40.50.150:FF:000009">
    <property type="entry name" value="23S rRNA (Uracil(1939)-C(5))-methyltransferase RlmD"/>
    <property type="match status" value="1"/>
</dbReference>
<gene>
    <name evidence="11 15" type="primary">rlmD</name>
    <name evidence="15" type="ORF">RFH51_20100</name>
</gene>
<organism evidence="15 16">
    <name type="scientific">Acinetobacter gerneri</name>
    <dbReference type="NCBI Taxonomy" id="202952"/>
    <lineage>
        <taxon>Bacteria</taxon>
        <taxon>Pseudomonadati</taxon>
        <taxon>Pseudomonadota</taxon>
        <taxon>Gammaproteobacteria</taxon>
        <taxon>Moraxellales</taxon>
        <taxon>Moraxellaceae</taxon>
        <taxon>Acinetobacter</taxon>
    </lineage>
</organism>
<dbReference type="AlphaFoldDB" id="A0AAW8JLR3"/>
<dbReference type="GO" id="GO:0070475">
    <property type="term" value="P:rRNA base methylation"/>
    <property type="evidence" value="ECO:0007669"/>
    <property type="project" value="TreeGrafter"/>
</dbReference>
<comment type="function">
    <text evidence="10 11">Catalyzes the formation of 5-methyl-uridine at position 1939 (m5U1939) in 23S rRNA.</text>
</comment>
<feature type="binding site" evidence="11">
    <location>
        <position position="115"/>
    </location>
    <ligand>
        <name>[4Fe-4S] cluster</name>
        <dbReference type="ChEBI" id="CHEBI:49883"/>
    </ligand>
</feature>
<dbReference type="EMBL" id="JAVIDA010000061">
    <property type="protein sequence ID" value="MDQ9073736.1"/>
    <property type="molecule type" value="Genomic_DNA"/>
</dbReference>
<keyword evidence="8 11" id="KW-0411">Iron-sulfur</keyword>
<keyword evidence="3 11" id="KW-0489">Methyltransferase</keyword>
<dbReference type="Proteomes" id="UP001243195">
    <property type="component" value="Unassembled WGS sequence"/>
</dbReference>
<evidence type="ECO:0000256" key="12">
    <source>
        <dbReference type="PROSITE-ProRule" id="PRU01024"/>
    </source>
</evidence>
<dbReference type="GO" id="GO:0003723">
    <property type="term" value="F:RNA binding"/>
    <property type="evidence" value="ECO:0007669"/>
    <property type="project" value="InterPro"/>
</dbReference>
<reference evidence="15" key="1">
    <citation type="submission" date="2023-08" db="EMBL/GenBank/DDBJ databases">
        <title>Emergence of clinically-relevant ST2 carbapenem-resistant Acinetobacter baumannii strains in hospital sewages in Zhejiang, East of China.</title>
        <authorList>
            <person name="Kaichao C."/>
            <person name="Zhang R."/>
        </authorList>
    </citation>
    <scope>NUCLEOTIDE SEQUENCE</scope>
    <source>
        <strain evidence="15">M-SY-60</strain>
    </source>
</reference>